<dbReference type="EMBL" id="GACK01000344">
    <property type="protein sequence ID" value="JAA64690.1"/>
    <property type="molecule type" value="mRNA"/>
</dbReference>
<evidence type="ECO:0000313" key="1">
    <source>
        <dbReference type="EMBL" id="JAA64690.1"/>
    </source>
</evidence>
<reference evidence="1" key="2">
    <citation type="journal article" date="2015" name="J. Proteomics">
        <title>Sexual differences in the sialomes of the zebra tick, Rhipicephalus pulchellus.</title>
        <authorList>
            <person name="Tan A.W."/>
            <person name="Francischetti I.M."/>
            <person name="Slovak M."/>
            <person name="Kini R.M."/>
            <person name="Ribeiro J.M."/>
        </authorList>
    </citation>
    <scope>NUCLEOTIDE SEQUENCE</scope>
    <source>
        <tissue evidence="1">Salivary gland</tissue>
    </source>
</reference>
<sequence>MSACFSPRVTAFTILSLSLSEIFFRFLEAITSKFAKSENCQAREHTRDHNDKMASTGNVRVSTCSQTGLAGGLAWPEATNVASCNLKITVISAHRERHGQ</sequence>
<reference evidence="1" key="1">
    <citation type="submission" date="2012-11" db="EMBL/GenBank/DDBJ databases">
        <authorList>
            <person name="Lucero-Rivera Y.E."/>
            <person name="Tovar-Ramirez D."/>
        </authorList>
    </citation>
    <scope>NUCLEOTIDE SEQUENCE</scope>
    <source>
        <tissue evidence="1">Salivary gland</tissue>
    </source>
</reference>
<dbReference type="AlphaFoldDB" id="L7ML45"/>
<organism evidence="1">
    <name type="scientific">Rhipicephalus pulchellus</name>
    <name type="common">Yellow backed tick</name>
    <name type="synonym">Dermacentor pulchellus</name>
    <dbReference type="NCBI Taxonomy" id="72859"/>
    <lineage>
        <taxon>Eukaryota</taxon>
        <taxon>Metazoa</taxon>
        <taxon>Ecdysozoa</taxon>
        <taxon>Arthropoda</taxon>
        <taxon>Chelicerata</taxon>
        <taxon>Arachnida</taxon>
        <taxon>Acari</taxon>
        <taxon>Parasitiformes</taxon>
        <taxon>Ixodida</taxon>
        <taxon>Ixodoidea</taxon>
        <taxon>Ixodidae</taxon>
        <taxon>Rhipicephalinae</taxon>
        <taxon>Rhipicephalus</taxon>
        <taxon>Rhipicephalus</taxon>
    </lineage>
</organism>
<protein>
    <submittedName>
        <fullName evidence="1">Uncharacterized protein</fullName>
    </submittedName>
</protein>
<proteinExistence type="evidence at transcript level"/>
<feature type="non-terminal residue" evidence="1">
    <location>
        <position position="100"/>
    </location>
</feature>
<accession>L7ML45</accession>
<name>L7ML45_RHIPC</name>